<protein>
    <recommendedName>
        <fullName evidence="4">Stage II sporulation protein M</fullName>
    </recommendedName>
</protein>
<keyword evidence="1" id="KW-0472">Membrane</keyword>
<evidence type="ECO:0000313" key="3">
    <source>
        <dbReference type="Proteomes" id="UP000315017"/>
    </source>
</evidence>
<organism evidence="2 3">
    <name type="scientific">Anatilimnocola aggregata</name>
    <dbReference type="NCBI Taxonomy" id="2528021"/>
    <lineage>
        <taxon>Bacteria</taxon>
        <taxon>Pseudomonadati</taxon>
        <taxon>Planctomycetota</taxon>
        <taxon>Planctomycetia</taxon>
        <taxon>Pirellulales</taxon>
        <taxon>Pirellulaceae</taxon>
        <taxon>Anatilimnocola</taxon>
    </lineage>
</organism>
<sequence>MKVVELLERRRKNWQELERYCARSSLGSLNTSELSRFSALYRAACADLALSNSYQLPENTVQYLHNIVGRAHNQLYRSKRLDFAAWSKMLLEDVPQRIFNDRCVQLMFCLFWGFFILSAWLAYSKTTWPDYAEQMMKAEMIEQMESSFKNPIDGSGRDGDMNLIMAAFYIRHNTGIGLQCFVWGLLVVPGLYVTIRNALLLGAAFGYMARPDVPEGANFFHFVTAHGPFELTAIVLSAGAGLRLGLAWIMPGQLTRGASLQQTGTEMMPVMCAAMIMFGLAAFIEGFLSPSAAPYWIKAAVAIISSAALAFYFIVLGFPRSLLGATR</sequence>
<keyword evidence="3" id="KW-1185">Reference proteome</keyword>
<reference evidence="2 3" key="1">
    <citation type="submission" date="2019-02" db="EMBL/GenBank/DDBJ databases">
        <title>Deep-cultivation of Planctomycetes and their phenomic and genomic characterization uncovers novel biology.</title>
        <authorList>
            <person name="Wiegand S."/>
            <person name="Jogler M."/>
            <person name="Boedeker C."/>
            <person name="Pinto D."/>
            <person name="Vollmers J."/>
            <person name="Rivas-Marin E."/>
            <person name="Kohn T."/>
            <person name="Peeters S.H."/>
            <person name="Heuer A."/>
            <person name="Rast P."/>
            <person name="Oberbeckmann S."/>
            <person name="Bunk B."/>
            <person name="Jeske O."/>
            <person name="Meyerdierks A."/>
            <person name="Storesund J.E."/>
            <person name="Kallscheuer N."/>
            <person name="Luecker S."/>
            <person name="Lage O.M."/>
            <person name="Pohl T."/>
            <person name="Merkel B.J."/>
            <person name="Hornburger P."/>
            <person name="Mueller R.-W."/>
            <person name="Bruemmer F."/>
            <person name="Labrenz M."/>
            <person name="Spormann A.M."/>
            <person name="Op den Camp H."/>
            <person name="Overmann J."/>
            <person name="Amann R."/>
            <person name="Jetten M.S.M."/>
            <person name="Mascher T."/>
            <person name="Medema M.H."/>
            <person name="Devos D.P."/>
            <person name="Kaster A.-K."/>
            <person name="Ovreas L."/>
            <person name="Rohde M."/>
            <person name="Galperin M.Y."/>
            <person name="Jogler C."/>
        </authorList>
    </citation>
    <scope>NUCLEOTIDE SEQUENCE [LARGE SCALE GENOMIC DNA]</scope>
    <source>
        <strain evidence="2 3">ETA_A8</strain>
    </source>
</reference>
<feature type="transmembrane region" description="Helical" evidence="1">
    <location>
        <begin position="295"/>
        <end position="318"/>
    </location>
</feature>
<keyword evidence="1" id="KW-1133">Transmembrane helix</keyword>
<gene>
    <name evidence="2" type="ORF">ETAA8_43090</name>
</gene>
<dbReference type="PANTHER" id="PTHR35337">
    <property type="entry name" value="SLR1478 PROTEIN"/>
    <property type="match status" value="1"/>
</dbReference>
<evidence type="ECO:0000313" key="2">
    <source>
        <dbReference type="EMBL" id="QDU29202.1"/>
    </source>
</evidence>
<dbReference type="EMBL" id="CP036274">
    <property type="protein sequence ID" value="QDU29202.1"/>
    <property type="molecule type" value="Genomic_DNA"/>
</dbReference>
<evidence type="ECO:0008006" key="4">
    <source>
        <dbReference type="Google" id="ProtNLM"/>
    </source>
</evidence>
<keyword evidence="1" id="KW-0812">Transmembrane</keyword>
<feature type="transmembrane region" description="Helical" evidence="1">
    <location>
        <begin position="104"/>
        <end position="123"/>
    </location>
</feature>
<dbReference type="OrthoDB" id="9800053at2"/>
<dbReference type="PANTHER" id="PTHR35337:SF1">
    <property type="entry name" value="SLR1478 PROTEIN"/>
    <property type="match status" value="1"/>
</dbReference>
<accession>A0A517YG89</accession>
<dbReference type="InterPro" id="IPR002798">
    <property type="entry name" value="SpoIIM-like"/>
</dbReference>
<name>A0A517YG89_9BACT</name>
<dbReference type="KEGG" id="aagg:ETAA8_43090"/>
<feature type="transmembrane region" description="Helical" evidence="1">
    <location>
        <begin position="229"/>
        <end position="249"/>
    </location>
</feature>
<dbReference type="Proteomes" id="UP000315017">
    <property type="component" value="Chromosome"/>
</dbReference>
<proteinExistence type="predicted"/>
<dbReference type="Pfam" id="PF01944">
    <property type="entry name" value="SpoIIM"/>
    <property type="match status" value="1"/>
</dbReference>
<feature type="transmembrane region" description="Helical" evidence="1">
    <location>
        <begin position="180"/>
        <end position="209"/>
    </location>
</feature>
<feature type="transmembrane region" description="Helical" evidence="1">
    <location>
        <begin position="270"/>
        <end position="289"/>
    </location>
</feature>
<dbReference type="RefSeq" id="WP_145092688.1">
    <property type="nucleotide sequence ID" value="NZ_CP036274.1"/>
</dbReference>
<evidence type="ECO:0000256" key="1">
    <source>
        <dbReference type="SAM" id="Phobius"/>
    </source>
</evidence>
<dbReference type="AlphaFoldDB" id="A0A517YG89"/>